<dbReference type="EMBL" id="BAAAMU010000197">
    <property type="protein sequence ID" value="GAA1693991.1"/>
    <property type="molecule type" value="Genomic_DNA"/>
</dbReference>
<sequence>MATVHRLILCPGAPAVGAAVEALETTIGNANTRRAYAIALRALAAELGVGAPLTALEGEVGADRLAAWFAGRWGGAAAATFNARLDALGSACAWWHDQD</sequence>
<comment type="caution">
    <text evidence="1">The sequence shown here is derived from an EMBL/GenBank/DDBJ whole genome shotgun (WGS) entry which is preliminary data.</text>
</comment>
<dbReference type="Proteomes" id="UP001500064">
    <property type="component" value="Unassembled WGS sequence"/>
</dbReference>
<keyword evidence="2" id="KW-1185">Reference proteome</keyword>
<protein>
    <recommendedName>
        <fullName evidence="3">Integrase</fullName>
    </recommendedName>
</protein>
<accession>A0ABP4TW97</accession>
<reference evidence="2" key="1">
    <citation type="journal article" date="2019" name="Int. J. Syst. Evol. Microbiol.">
        <title>The Global Catalogue of Microorganisms (GCM) 10K type strain sequencing project: providing services to taxonomists for standard genome sequencing and annotation.</title>
        <authorList>
            <consortium name="The Broad Institute Genomics Platform"/>
            <consortium name="The Broad Institute Genome Sequencing Center for Infectious Disease"/>
            <person name="Wu L."/>
            <person name="Ma J."/>
        </authorList>
    </citation>
    <scope>NUCLEOTIDE SEQUENCE [LARGE SCALE GENOMIC DNA]</scope>
    <source>
        <strain evidence="2">JCM 13929</strain>
    </source>
</reference>
<gene>
    <name evidence="1" type="ORF">GCM10009733_107250</name>
</gene>
<dbReference type="RefSeq" id="WP_346115049.1">
    <property type="nucleotide sequence ID" value="NZ_BAAAMU010000197.1"/>
</dbReference>
<name>A0ABP4TW97_9ACTN</name>
<organism evidence="1 2">
    <name type="scientific">Nonomuraea maheshkhaliensis</name>
    <dbReference type="NCBI Taxonomy" id="419590"/>
    <lineage>
        <taxon>Bacteria</taxon>
        <taxon>Bacillati</taxon>
        <taxon>Actinomycetota</taxon>
        <taxon>Actinomycetes</taxon>
        <taxon>Streptosporangiales</taxon>
        <taxon>Streptosporangiaceae</taxon>
        <taxon>Nonomuraea</taxon>
    </lineage>
</organism>
<evidence type="ECO:0000313" key="1">
    <source>
        <dbReference type="EMBL" id="GAA1693991.1"/>
    </source>
</evidence>
<evidence type="ECO:0008006" key="3">
    <source>
        <dbReference type="Google" id="ProtNLM"/>
    </source>
</evidence>
<proteinExistence type="predicted"/>
<evidence type="ECO:0000313" key="2">
    <source>
        <dbReference type="Proteomes" id="UP001500064"/>
    </source>
</evidence>